<keyword evidence="5" id="KW-0999">Mitochondrion inner membrane</keyword>
<keyword evidence="9" id="KW-0496">Mitochondrion</keyword>
<dbReference type="Proteomes" id="UP001287356">
    <property type="component" value="Unassembled WGS sequence"/>
</dbReference>
<keyword evidence="17" id="KW-1185">Reference proteome</keyword>
<feature type="region of interest" description="Disordered" evidence="13">
    <location>
        <begin position="359"/>
        <end position="386"/>
    </location>
</feature>
<feature type="domain" description="AAA+ ATPase" evidence="14">
    <location>
        <begin position="292"/>
        <end position="434"/>
    </location>
</feature>
<dbReference type="Pfam" id="PF00004">
    <property type="entry name" value="AAA"/>
    <property type="match status" value="1"/>
</dbReference>
<evidence type="ECO:0000313" key="16">
    <source>
        <dbReference type="EMBL" id="KAK3384503.1"/>
    </source>
</evidence>
<evidence type="ECO:0000256" key="10">
    <source>
        <dbReference type="ARBA" id="ARBA00023136"/>
    </source>
</evidence>
<dbReference type="InterPro" id="IPR014851">
    <property type="entry name" value="BCS1_N"/>
</dbReference>
<comment type="subcellular location">
    <subcellularLocation>
        <location evidence="1">Mitochondrion inner membrane</location>
        <topology evidence="1">Single-pass membrane protein</topology>
    </subcellularLocation>
</comment>
<keyword evidence="3" id="KW-0812">Transmembrane</keyword>
<dbReference type="GO" id="GO:0005743">
    <property type="term" value="C:mitochondrial inner membrane"/>
    <property type="evidence" value="ECO:0007669"/>
    <property type="project" value="UniProtKB-SubCell"/>
</dbReference>
<evidence type="ECO:0000256" key="3">
    <source>
        <dbReference type="ARBA" id="ARBA00022692"/>
    </source>
</evidence>
<dbReference type="SMART" id="SM00382">
    <property type="entry name" value="AAA"/>
    <property type="match status" value="1"/>
</dbReference>
<keyword evidence="4 12" id="KW-0547">Nucleotide-binding</keyword>
<proteinExistence type="inferred from homology"/>
<keyword evidence="10" id="KW-0472">Membrane</keyword>
<evidence type="ECO:0000256" key="6">
    <source>
        <dbReference type="ARBA" id="ARBA00022801"/>
    </source>
</evidence>
<dbReference type="GO" id="GO:0005524">
    <property type="term" value="F:ATP binding"/>
    <property type="evidence" value="ECO:0007669"/>
    <property type="project" value="UniProtKB-KW"/>
</dbReference>
<evidence type="ECO:0000256" key="1">
    <source>
        <dbReference type="ARBA" id="ARBA00004434"/>
    </source>
</evidence>
<comment type="similarity">
    <text evidence="2">Belongs to the AAA ATPase family. BCS1 subfamily.</text>
</comment>
<organism evidence="16 17">
    <name type="scientific">Lasiosphaeria ovina</name>
    <dbReference type="NCBI Taxonomy" id="92902"/>
    <lineage>
        <taxon>Eukaryota</taxon>
        <taxon>Fungi</taxon>
        <taxon>Dikarya</taxon>
        <taxon>Ascomycota</taxon>
        <taxon>Pezizomycotina</taxon>
        <taxon>Sordariomycetes</taxon>
        <taxon>Sordariomycetidae</taxon>
        <taxon>Sordariales</taxon>
        <taxon>Lasiosphaeriaceae</taxon>
        <taxon>Lasiosphaeria</taxon>
    </lineage>
</organism>
<keyword evidence="7 12" id="KW-0067">ATP-binding</keyword>
<dbReference type="EMBL" id="JAULSN010000001">
    <property type="protein sequence ID" value="KAK3384503.1"/>
    <property type="molecule type" value="Genomic_DNA"/>
</dbReference>
<gene>
    <name evidence="16" type="ORF">B0T24DRAFT_544676</name>
</gene>
<evidence type="ECO:0000256" key="9">
    <source>
        <dbReference type="ARBA" id="ARBA00023128"/>
    </source>
</evidence>
<name>A0AAE0TYP7_9PEZI</name>
<dbReference type="InterPro" id="IPR003593">
    <property type="entry name" value="AAA+_ATPase"/>
</dbReference>
<evidence type="ECO:0000256" key="11">
    <source>
        <dbReference type="ARBA" id="ARBA00048778"/>
    </source>
</evidence>
<dbReference type="AlphaFoldDB" id="A0AAE0TYP7"/>
<dbReference type="Pfam" id="PF08740">
    <property type="entry name" value="BCS1_N"/>
    <property type="match status" value="1"/>
</dbReference>
<accession>A0AAE0TYP7</accession>
<dbReference type="SMART" id="SM01024">
    <property type="entry name" value="BCS1_N"/>
    <property type="match status" value="1"/>
</dbReference>
<dbReference type="InterPro" id="IPR003960">
    <property type="entry name" value="ATPase_AAA_CS"/>
</dbReference>
<dbReference type="InterPro" id="IPR003959">
    <property type="entry name" value="ATPase_AAA_core"/>
</dbReference>
<dbReference type="PANTHER" id="PTHR23070">
    <property type="entry name" value="BCS1 AAA-TYPE ATPASE"/>
    <property type="match status" value="1"/>
</dbReference>
<dbReference type="InterPro" id="IPR057495">
    <property type="entry name" value="AAA_lid_BCS1"/>
</dbReference>
<dbReference type="GO" id="GO:0016887">
    <property type="term" value="F:ATP hydrolysis activity"/>
    <property type="evidence" value="ECO:0007669"/>
    <property type="project" value="InterPro"/>
</dbReference>
<evidence type="ECO:0000256" key="13">
    <source>
        <dbReference type="SAM" id="MobiDB-lite"/>
    </source>
</evidence>
<evidence type="ECO:0000256" key="2">
    <source>
        <dbReference type="ARBA" id="ARBA00007448"/>
    </source>
</evidence>
<evidence type="ECO:0000256" key="12">
    <source>
        <dbReference type="RuleBase" id="RU003651"/>
    </source>
</evidence>
<sequence>MGAADNLYIKIQSSLLTQSNLNSISFQRLSACFTIPPSTYIRFAMATLNTTTSPTPSVSSQVSILDFFIPGSTGILATIELVLSMNSYARPLFVCMMLVFLGRHVCRHLWGLAETCFASTVHVSYSSEVYDMVVPWVASQPFAHRARSSLARVGWRRALGGESETQKKPLHYSPWSGTFYFIYKNRLLWFRSAQKDVGYHIEEVVTVSSFGSPAILKQLFDECRNEYLKLTKNKTTIFEHQDGKWKRTKVRSIRPISTVVMNEEEKGGLIKDVEGFLDSGARMWHANRGIPYRRGYLLYGPPGTGKSSLCLSIAGRFDLDVYVLNISDVDSRSLSTLFAELPSRCVLLLEDVDAVGIAQPRQTETDTGQAEKESAKSPQSKGKLPLSNLLNALDGISSQEGRLLMMTTNHIEHLDPALIRAGRADKKIELPHADKDVMFQLFCLVFKQSKDDTPDPGEPFEDDQTVEQHAHGFAGKIPEQEFSPAEIQCFLLEHRGSARTAVEKVQPWMDRTRAERKKMKRADSFITVSD</sequence>
<keyword evidence="8" id="KW-1133">Transmembrane helix</keyword>
<evidence type="ECO:0000256" key="8">
    <source>
        <dbReference type="ARBA" id="ARBA00022989"/>
    </source>
</evidence>
<reference evidence="16" key="2">
    <citation type="submission" date="2023-06" db="EMBL/GenBank/DDBJ databases">
        <authorList>
            <consortium name="Lawrence Berkeley National Laboratory"/>
            <person name="Haridas S."/>
            <person name="Hensen N."/>
            <person name="Bonometti L."/>
            <person name="Westerberg I."/>
            <person name="Brannstrom I.O."/>
            <person name="Guillou S."/>
            <person name="Cros-Aarteil S."/>
            <person name="Calhoun S."/>
            <person name="Kuo A."/>
            <person name="Mondo S."/>
            <person name="Pangilinan J."/>
            <person name="Riley R."/>
            <person name="Labutti K."/>
            <person name="Andreopoulos B."/>
            <person name="Lipzen A."/>
            <person name="Chen C."/>
            <person name="Yanf M."/>
            <person name="Daum C."/>
            <person name="Ng V."/>
            <person name="Clum A."/>
            <person name="Steindorff A."/>
            <person name="Ohm R."/>
            <person name="Martin F."/>
            <person name="Silar P."/>
            <person name="Natvig D."/>
            <person name="Lalanne C."/>
            <person name="Gautier V."/>
            <person name="Ament-Velasquez S.L."/>
            <person name="Kruys A."/>
            <person name="Hutchinson M.I."/>
            <person name="Powell A.J."/>
            <person name="Barry K."/>
            <person name="Miller A.N."/>
            <person name="Grigoriev I.V."/>
            <person name="Debuchy R."/>
            <person name="Gladieux P."/>
            <person name="Thoren M.H."/>
            <person name="Johannesson H."/>
        </authorList>
    </citation>
    <scope>NUCLEOTIDE SEQUENCE</scope>
    <source>
        <strain evidence="16">CBS 958.72</strain>
    </source>
</reference>
<evidence type="ECO:0000259" key="14">
    <source>
        <dbReference type="SMART" id="SM00382"/>
    </source>
</evidence>
<dbReference type="PROSITE" id="PS00674">
    <property type="entry name" value="AAA"/>
    <property type="match status" value="1"/>
</dbReference>
<feature type="domain" description="BCS1 N-terminal" evidence="15">
    <location>
        <begin position="93"/>
        <end position="259"/>
    </location>
</feature>
<evidence type="ECO:0000256" key="4">
    <source>
        <dbReference type="ARBA" id="ARBA00022741"/>
    </source>
</evidence>
<protein>
    <submittedName>
        <fullName evidence="16">BCS1 N terminal-domain-containing protein</fullName>
    </submittedName>
</protein>
<evidence type="ECO:0000256" key="5">
    <source>
        <dbReference type="ARBA" id="ARBA00022792"/>
    </source>
</evidence>
<comment type="caution">
    <text evidence="16">The sequence shown here is derived from an EMBL/GenBank/DDBJ whole genome shotgun (WGS) entry which is preliminary data.</text>
</comment>
<dbReference type="Gene3D" id="3.40.50.300">
    <property type="entry name" value="P-loop containing nucleotide triphosphate hydrolases"/>
    <property type="match status" value="1"/>
</dbReference>
<dbReference type="SUPFAM" id="SSF52540">
    <property type="entry name" value="P-loop containing nucleoside triphosphate hydrolases"/>
    <property type="match status" value="1"/>
</dbReference>
<dbReference type="InterPro" id="IPR027417">
    <property type="entry name" value="P-loop_NTPase"/>
</dbReference>
<evidence type="ECO:0000313" key="17">
    <source>
        <dbReference type="Proteomes" id="UP001287356"/>
    </source>
</evidence>
<evidence type="ECO:0000259" key="15">
    <source>
        <dbReference type="SMART" id="SM01024"/>
    </source>
</evidence>
<keyword evidence="6" id="KW-0378">Hydrolase</keyword>
<dbReference type="Pfam" id="PF25426">
    <property type="entry name" value="AAA_lid_BCS1"/>
    <property type="match status" value="1"/>
</dbReference>
<comment type="catalytic activity">
    <reaction evidence="11">
        <text>ATP + H2O = ADP + phosphate + H(+)</text>
        <dbReference type="Rhea" id="RHEA:13065"/>
        <dbReference type="ChEBI" id="CHEBI:15377"/>
        <dbReference type="ChEBI" id="CHEBI:15378"/>
        <dbReference type="ChEBI" id="CHEBI:30616"/>
        <dbReference type="ChEBI" id="CHEBI:43474"/>
        <dbReference type="ChEBI" id="CHEBI:456216"/>
    </reaction>
    <physiologicalReaction direction="left-to-right" evidence="11">
        <dbReference type="Rhea" id="RHEA:13066"/>
    </physiologicalReaction>
</comment>
<dbReference type="InterPro" id="IPR050747">
    <property type="entry name" value="Mitochondrial_chaperone_BCS1"/>
</dbReference>
<evidence type="ECO:0000256" key="7">
    <source>
        <dbReference type="ARBA" id="ARBA00022840"/>
    </source>
</evidence>
<reference evidence="16" key="1">
    <citation type="journal article" date="2023" name="Mol. Phylogenet. Evol.">
        <title>Genome-scale phylogeny and comparative genomics of the fungal order Sordariales.</title>
        <authorList>
            <person name="Hensen N."/>
            <person name="Bonometti L."/>
            <person name="Westerberg I."/>
            <person name="Brannstrom I.O."/>
            <person name="Guillou S."/>
            <person name="Cros-Aarteil S."/>
            <person name="Calhoun S."/>
            <person name="Haridas S."/>
            <person name="Kuo A."/>
            <person name="Mondo S."/>
            <person name="Pangilinan J."/>
            <person name="Riley R."/>
            <person name="LaButti K."/>
            <person name="Andreopoulos B."/>
            <person name="Lipzen A."/>
            <person name="Chen C."/>
            <person name="Yan M."/>
            <person name="Daum C."/>
            <person name="Ng V."/>
            <person name="Clum A."/>
            <person name="Steindorff A."/>
            <person name="Ohm R.A."/>
            <person name="Martin F."/>
            <person name="Silar P."/>
            <person name="Natvig D.O."/>
            <person name="Lalanne C."/>
            <person name="Gautier V."/>
            <person name="Ament-Velasquez S.L."/>
            <person name="Kruys A."/>
            <person name="Hutchinson M.I."/>
            <person name="Powell A.J."/>
            <person name="Barry K."/>
            <person name="Miller A.N."/>
            <person name="Grigoriev I.V."/>
            <person name="Debuchy R."/>
            <person name="Gladieux P."/>
            <person name="Hiltunen Thoren M."/>
            <person name="Johannesson H."/>
        </authorList>
    </citation>
    <scope>NUCLEOTIDE SEQUENCE</scope>
    <source>
        <strain evidence="16">CBS 958.72</strain>
    </source>
</reference>